<dbReference type="InterPro" id="IPR051717">
    <property type="entry name" value="MFS_MFSD6"/>
</dbReference>
<comment type="subcellular location">
    <subcellularLocation>
        <location evidence="1">Membrane</location>
        <topology evidence="1">Multi-pass membrane protein</topology>
    </subcellularLocation>
</comment>
<dbReference type="PANTHER" id="PTHR16172">
    <property type="entry name" value="MAJOR FACILITATOR SUPERFAMILY DOMAIN-CONTAINING PROTEIN 6-LIKE"/>
    <property type="match status" value="1"/>
</dbReference>
<dbReference type="GO" id="GO:0016020">
    <property type="term" value="C:membrane"/>
    <property type="evidence" value="ECO:0000318"/>
    <property type="project" value="GO_Central"/>
</dbReference>
<dbReference type="Pfam" id="PF12832">
    <property type="entry name" value="MFS_1_like"/>
    <property type="match status" value="1"/>
</dbReference>
<dbReference type="PhylomeDB" id="A7SQQ8"/>
<feature type="transmembrane region" description="Helical" evidence="7">
    <location>
        <begin position="507"/>
        <end position="526"/>
    </location>
</feature>
<feature type="transmembrane region" description="Helical" evidence="7">
    <location>
        <begin position="413"/>
        <end position="432"/>
    </location>
</feature>
<feature type="transmembrane region" description="Helical" evidence="7">
    <location>
        <begin position="304"/>
        <end position="323"/>
    </location>
</feature>
<dbReference type="OMA" id="ERLYEPY"/>
<dbReference type="InterPro" id="IPR036259">
    <property type="entry name" value="MFS_trans_sf"/>
</dbReference>
<keyword evidence="4 7" id="KW-1133">Transmembrane helix</keyword>
<feature type="transmembrane region" description="Helical" evidence="7">
    <location>
        <begin position="266"/>
        <end position="284"/>
    </location>
</feature>
<evidence type="ECO:0000256" key="4">
    <source>
        <dbReference type="ARBA" id="ARBA00022989"/>
    </source>
</evidence>
<reference evidence="9 10" key="1">
    <citation type="journal article" date="2007" name="Science">
        <title>Sea anemone genome reveals ancestral eumetazoan gene repertoire and genomic organization.</title>
        <authorList>
            <person name="Putnam N.H."/>
            <person name="Srivastava M."/>
            <person name="Hellsten U."/>
            <person name="Dirks B."/>
            <person name="Chapman J."/>
            <person name="Salamov A."/>
            <person name="Terry A."/>
            <person name="Shapiro H."/>
            <person name="Lindquist E."/>
            <person name="Kapitonov V.V."/>
            <person name="Jurka J."/>
            <person name="Genikhovich G."/>
            <person name="Grigoriev I.V."/>
            <person name="Lucas S.M."/>
            <person name="Steele R.E."/>
            <person name="Finnerty J.R."/>
            <person name="Technau U."/>
            <person name="Martindale M.Q."/>
            <person name="Rokhsar D.S."/>
        </authorList>
    </citation>
    <scope>NUCLEOTIDE SEQUENCE [LARGE SCALE GENOMIC DNA]</scope>
    <source>
        <strain evidence="10">CH2 X CH6</strain>
    </source>
</reference>
<accession>A7SQQ8</accession>
<keyword evidence="5 7" id="KW-0472">Membrane</keyword>
<dbReference type="HOGENOM" id="CLU_013133_2_1_1"/>
<feature type="transmembrane region" description="Helical" evidence="7">
    <location>
        <begin position="89"/>
        <end position="110"/>
    </location>
</feature>
<evidence type="ECO:0000313" key="9">
    <source>
        <dbReference type="EMBL" id="EDO33953.1"/>
    </source>
</evidence>
<feature type="compositionally biased region" description="Basic and acidic residues" evidence="6">
    <location>
        <begin position="1"/>
        <end position="16"/>
    </location>
</feature>
<dbReference type="EMBL" id="DS469749">
    <property type="protein sequence ID" value="EDO33953.1"/>
    <property type="molecule type" value="Genomic_DNA"/>
</dbReference>
<dbReference type="CDD" id="cd17335">
    <property type="entry name" value="MFS_MFSD6"/>
    <property type="match status" value="1"/>
</dbReference>
<name>A7SQQ8_NEMVE</name>
<comment type="similarity">
    <text evidence="2">Belongs to the major facilitator superfamily. MFSD6 family.</text>
</comment>
<evidence type="ECO:0000256" key="1">
    <source>
        <dbReference type="ARBA" id="ARBA00004141"/>
    </source>
</evidence>
<dbReference type="eggNOG" id="KOG3762">
    <property type="taxonomic scope" value="Eukaryota"/>
</dbReference>
<proteinExistence type="inferred from homology"/>
<dbReference type="InterPro" id="IPR024989">
    <property type="entry name" value="MFS_assoc_dom"/>
</dbReference>
<feature type="transmembrane region" description="Helical" evidence="7">
    <location>
        <begin position="122"/>
        <end position="141"/>
    </location>
</feature>
<evidence type="ECO:0000259" key="8">
    <source>
        <dbReference type="Pfam" id="PF12832"/>
    </source>
</evidence>
<protein>
    <recommendedName>
        <fullName evidence="8">Major facilitator superfamily associated domain-containing protein</fullName>
    </recommendedName>
</protein>
<dbReference type="Proteomes" id="UP000001593">
    <property type="component" value="Unassembled WGS sequence"/>
</dbReference>
<dbReference type="AlphaFoldDB" id="A7SQQ8"/>
<evidence type="ECO:0000256" key="5">
    <source>
        <dbReference type="ARBA" id="ARBA00023136"/>
    </source>
</evidence>
<feature type="transmembrane region" description="Helical" evidence="7">
    <location>
        <begin position="344"/>
        <end position="364"/>
    </location>
</feature>
<evidence type="ECO:0000256" key="3">
    <source>
        <dbReference type="ARBA" id="ARBA00022692"/>
    </source>
</evidence>
<dbReference type="PANTHER" id="PTHR16172:SF2">
    <property type="entry name" value="MAJOR FACILITATOR SUPERFAMILY DOMAIN-CONTAINING PROTEIN 6"/>
    <property type="match status" value="1"/>
</dbReference>
<dbReference type="OrthoDB" id="515887at2759"/>
<sequence>MSEKESLPLKQAKNDDFGDLFNPEEDTRDTGKTTKEDSKKLWLSRLRPGLDGDRALLIYKVFYFFYFAAIGSLQPYFGLYLKHSVQLPAYLVGIILGVRPFCLFISAPILGTLADKYRKVKAVLILAVFSLTVSSLIVTVVPPVSLDCLSEVHAKLNISSNHTLPHTTGNNSLLKHELQKHKQQEEKDKLKIKGYGNMDIWGQSWMFDLYQKVDRKTFEKSRVIFAVVLSIVVIGELLGATSNTLADVAVLQNLGNRPTDYGELRLWGAVGWGVTAFITGNIVTHRYSTQTDICPNQVYDIYRPFFYVYASLMTIALFLSSKFEFDEAEKHIGERCSLVKGLEVFMHIEYIIFAAVALFLGIAFGAAEAFLGMHLLNLGATPSLLSALVGIQCLSSMTLYYLSVFLLRKLGHIRVLCVGLLVYIVRFFYYSAISNAWLVLPMEFLSGICTALVWSSLVSYVATPPRIGATLQGILHGLYYGLGRGLGQIAGGMLIQDYGSSKFFSRFALIVMAITVIFLFIAPIIYRKKTIWMSLSGYSQLNEDDDEEKTYRQQTAEFWRGKKD</sequence>
<dbReference type="KEGG" id="nve:5505212"/>
<evidence type="ECO:0000256" key="6">
    <source>
        <dbReference type="SAM" id="MobiDB-lite"/>
    </source>
</evidence>
<dbReference type="InParanoid" id="A7SQQ8"/>
<keyword evidence="10" id="KW-1185">Reference proteome</keyword>
<feature type="region of interest" description="Disordered" evidence="6">
    <location>
        <begin position="1"/>
        <end position="33"/>
    </location>
</feature>
<evidence type="ECO:0000256" key="2">
    <source>
        <dbReference type="ARBA" id="ARBA00005241"/>
    </source>
</evidence>
<feature type="transmembrane region" description="Helical" evidence="7">
    <location>
        <begin position="384"/>
        <end position="406"/>
    </location>
</feature>
<gene>
    <name evidence="9" type="ORF">NEMVEDRAFT_v1g246807</name>
</gene>
<dbReference type="SUPFAM" id="SSF103473">
    <property type="entry name" value="MFS general substrate transporter"/>
    <property type="match status" value="1"/>
</dbReference>
<evidence type="ECO:0000256" key="7">
    <source>
        <dbReference type="SAM" id="Phobius"/>
    </source>
</evidence>
<organism evidence="9 10">
    <name type="scientific">Nematostella vectensis</name>
    <name type="common">Starlet sea anemone</name>
    <dbReference type="NCBI Taxonomy" id="45351"/>
    <lineage>
        <taxon>Eukaryota</taxon>
        <taxon>Metazoa</taxon>
        <taxon>Cnidaria</taxon>
        <taxon>Anthozoa</taxon>
        <taxon>Hexacorallia</taxon>
        <taxon>Actiniaria</taxon>
        <taxon>Edwardsiidae</taxon>
        <taxon>Nematostella</taxon>
    </lineage>
</organism>
<feature type="transmembrane region" description="Helical" evidence="7">
    <location>
        <begin position="444"/>
        <end position="462"/>
    </location>
</feature>
<feature type="transmembrane region" description="Helical" evidence="7">
    <location>
        <begin position="57"/>
        <end position="77"/>
    </location>
</feature>
<keyword evidence="3 7" id="KW-0812">Transmembrane</keyword>
<evidence type="ECO:0000313" key="10">
    <source>
        <dbReference type="Proteomes" id="UP000001593"/>
    </source>
</evidence>
<feature type="transmembrane region" description="Helical" evidence="7">
    <location>
        <begin position="223"/>
        <end position="245"/>
    </location>
</feature>
<feature type="domain" description="Major facilitator superfamily associated" evidence="8">
    <location>
        <begin position="57"/>
        <end position="504"/>
    </location>
</feature>
<dbReference type="Gene3D" id="1.20.1250.20">
    <property type="entry name" value="MFS general substrate transporter like domains"/>
    <property type="match status" value="2"/>
</dbReference>